<gene>
    <name evidence="3" type="ORF">GCM10009863_11400</name>
</gene>
<feature type="compositionally biased region" description="Low complexity" evidence="1">
    <location>
        <begin position="254"/>
        <end position="278"/>
    </location>
</feature>
<evidence type="ECO:0000313" key="4">
    <source>
        <dbReference type="Proteomes" id="UP001501447"/>
    </source>
</evidence>
<dbReference type="EMBL" id="BAAARJ010000003">
    <property type="protein sequence ID" value="GAA2599771.1"/>
    <property type="molecule type" value="Genomic_DNA"/>
</dbReference>
<feature type="region of interest" description="Disordered" evidence="1">
    <location>
        <begin position="83"/>
        <end position="145"/>
    </location>
</feature>
<dbReference type="RefSeq" id="WP_344562779.1">
    <property type="nucleotide sequence ID" value="NZ_BAAARJ010000003.1"/>
</dbReference>
<evidence type="ECO:0000313" key="3">
    <source>
        <dbReference type="EMBL" id="GAA2599771.1"/>
    </source>
</evidence>
<keyword evidence="2" id="KW-0472">Membrane</keyword>
<feature type="compositionally biased region" description="Gly residues" evidence="1">
    <location>
        <begin position="303"/>
        <end position="322"/>
    </location>
</feature>
<evidence type="ECO:0000256" key="1">
    <source>
        <dbReference type="SAM" id="MobiDB-lite"/>
    </source>
</evidence>
<proteinExistence type="predicted"/>
<keyword evidence="4" id="KW-1185">Reference proteome</keyword>
<evidence type="ECO:0000256" key="2">
    <source>
        <dbReference type="SAM" id="Phobius"/>
    </source>
</evidence>
<sequence length="391" mass="41353">MGWTVLYIAFGIVALWLLGEVLLQYKARLRYRLLAFVGFLGVVVGAVIPSVIVIGIGIAAFATGQTYVTLSYRRGFSTGWALGGRPGSSRRRRPSGAAPKADPSLEVSDLQAHDPGAAPVPDPSDDHGSAGYQAEGQYTPEPQGYGASAVEETQVYGMSAVEETQVYGMSAVEETQAYAYADSAETQAPYQDPQQDSSSYQDPSAYQDSSQGPTPYAAEAAQQYAQAETQQYAPYADPYLGYDHQGEPAPPPAGAQQQQPSYDYGYGDYGSGDYADSGLGTGGLGSAGYDGGDYNSGGDPNSGYGGGDNSAGPGEGYGGYGYPGQDQLAPQPPYYTDLPDTPPGGVWVPQQRDTDAPPPDADQQPPGSYGYPDETYQQYPQGYYNDRHGTY</sequence>
<reference evidence="3 4" key="1">
    <citation type="journal article" date="2019" name="Int. J. Syst. Evol. Microbiol.">
        <title>The Global Catalogue of Microorganisms (GCM) 10K type strain sequencing project: providing services to taxonomists for standard genome sequencing and annotation.</title>
        <authorList>
            <consortium name="The Broad Institute Genomics Platform"/>
            <consortium name="The Broad Institute Genome Sequencing Center for Infectious Disease"/>
            <person name="Wu L."/>
            <person name="Ma J."/>
        </authorList>
    </citation>
    <scope>NUCLEOTIDE SEQUENCE [LARGE SCALE GENOMIC DNA]</scope>
    <source>
        <strain evidence="3 4">JCM 16373</strain>
    </source>
</reference>
<keyword evidence="2" id="KW-0812">Transmembrane</keyword>
<feature type="compositionally biased region" description="Low complexity" evidence="1">
    <location>
        <begin position="187"/>
        <end position="236"/>
    </location>
</feature>
<comment type="caution">
    <text evidence="3">The sequence shown here is derived from an EMBL/GenBank/DDBJ whole genome shotgun (WGS) entry which is preliminary data.</text>
</comment>
<feature type="region of interest" description="Disordered" evidence="1">
    <location>
        <begin position="180"/>
        <end position="391"/>
    </location>
</feature>
<name>A0ABN3PSG5_9ACTN</name>
<protein>
    <submittedName>
        <fullName evidence="3">Uncharacterized protein</fullName>
    </submittedName>
</protein>
<organism evidence="3 4">
    <name type="scientific">Streptomyces axinellae</name>
    <dbReference type="NCBI Taxonomy" id="552788"/>
    <lineage>
        <taxon>Bacteria</taxon>
        <taxon>Bacillati</taxon>
        <taxon>Actinomycetota</taxon>
        <taxon>Actinomycetes</taxon>
        <taxon>Kitasatosporales</taxon>
        <taxon>Streptomycetaceae</taxon>
        <taxon>Streptomyces</taxon>
    </lineage>
</organism>
<keyword evidence="2" id="KW-1133">Transmembrane helix</keyword>
<dbReference type="Proteomes" id="UP001501447">
    <property type="component" value="Unassembled WGS sequence"/>
</dbReference>
<feature type="transmembrane region" description="Helical" evidence="2">
    <location>
        <begin position="35"/>
        <end position="62"/>
    </location>
</feature>
<feature type="compositionally biased region" description="Gly residues" evidence="1">
    <location>
        <begin position="279"/>
        <end position="295"/>
    </location>
</feature>
<accession>A0ABN3PSG5</accession>
<feature type="transmembrane region" description="Helical" evidence="2">
    <location>
        <begin position="6"/>
        <end position="23"/>
    </location>
</feature>